<keyword evidence="11 16" id="KW-0239">DNA-directed DNA polymerase</keyword>
<dbReference type="Gene3D" id="3.40.50.1010">
    <property type="entry name" value="5'-nuclease"/>
    <property type="match status" value="1"/>
</dbReference>
<sequence length="949" mass="106395">MINVYRKIHPATQNNGISLMPEKLFLIDGTALAYRSYFAMIKSNLKNAEGIPTGAMYGFANALVNLLDKEKPEFLAVAWDTHAPTFRHEMDENYKANRPPQPEELQKAIPLIKEMVALFGFENIEKDGYEADDLIGTLATEAKNEQVAVYMVTPDKDFMQLVGDNVYMYKPLNRGDGFDIIDSQGVVDYFGVSPEQVVDILALIGDTSDNIPGVPGIGKKGAAKIIGEYETLENAIDQAPSMKSKRAREGLTNNKDQALKSREMIIINTDVPETVSWKELKWHGVDTEKLVSFFKRMQFRSLARKIATADSGMLGTISDKLQTEGQGSLFDVEPEPGTESESVNSASTFDTLNPDEVDYITVTSSEALQSSIDTLMQAGSWSFDTETTSTNPQQADLLGIAFSDKKNRGWYVHVSDFDKKTLLQMLKPLFERNDVLKVAHHFKYDYRVLQRFGITIKGKCFDTMLAAYLIDSGQKMDMNSLAQGYLNYDPVSIESLIGEKGRNQKSMRDIPLEDVAPYACEDADITLQLFNVMKKKLQELEVTGLAENIEFPLARVLGDMESNGFKLDLDLLSSFSDELERDIISLRDKIYHLTGEEFNINSTQQLGNILFEKMNLPSKKKTATGKYSTSEQVLAQLAQEYDVAAKILEYRGLSKLKSTYVDALPKLVNETTGRIHSTFNQHVTATGRLSSTQPNLQNIPVRTERGRGIRKAFVAAEGYRILAVDYSQIELRIIASISGDEAMIRAFNEDEDIHSRTAAELFGADSLEKVDREQRRKAKEVNFGIPYGVSAFGLAQRLGISNKEGRAIIDAYFDRFPGIRSFIEETTAFAREKGYVQTLSGRRRYIPDIHSRNQNIRGFAERTAVNMPIQGTAADLIKIAMIEVDKALASDESRTRMLLQVHDELVFELPEEETETTPQKIRSIMEQAMDLKVPLKAETGISDNWLDAH</sequence>
<keyword evidence="7" id="KW-0540">Nuclease</keyword>
<dbReference type="SMART" id="SM00482">
    <property type="entry name" value="POLAc"/>
    <property type="match status" value="1"/>
</dbReference>
<dbReference type="Gene3D" id="1.20.1060.10">
    <property type="entry name" value="Taq DNA Polymerase, Chain T, domain 4"/>
    <property type="match status" value="1"/>
</dbReference>
<evidence type="ECO:0000256" key="14">
    <source>
        <dbReference type="ARBA" id="ARBA00049244"/>
    </source>
</evidence>
<dbReference type="EMBL" id="JAFIDN010000004">
    <property type="protein sequence ID" value="MBP3192502.1"/>
    <property type="molecule type" value="Genomic_DNA"/>
</dbReference>
<dbReference type="GO" id="GO:0003887">
    <property type="term" value="F:DNA-directed DNA polymerase activity"/>
    <property type="evidence" value="ECO:0007669"/>
    <property type="project" value="UniProtKB-UniRule"/>
</dbReference>
<dbReference type="Pfam" id="PF01367">
    <property type="entry name" value="5_3_exonuc"/>
    <property type="match status" value="1"/>
</dbReference>
<dbReference type="InterPro" id="IPR018320">
    <property type="entry name" value="DNA_polymerase_1"/>
</dbReference>
<dbReference type="Pfam" id="PF00476">
    <property type="entry name" value="DNA_pol_A"/>
    <property type="match status" value="1"/>
</dbReference>
<evidence type="ECO:0000256" key="13">
    <source>
        <dbReference type="ARBA" id="ARBA00023204"/>
    </source>
</evidence>
<evidence type="ECO:0000259" key="19">
    <source>
        <dbReference type="SMART" id="SM00482"/>
    </source>
</evidence>
<evidence type="ECO:0000256" key="9">
    <source>
        <dbReference type="ARBA" id="ARBA00022801"/>
    </source>
</evidence>
<dbReference type="CDD" id="cd06139">
    <property type="entry name" value="DNA_polA_I_Ecoli_like_exo"/>
    <property type="match status" value="1"/>
</dbReference>
<dbReference type="GO" id="GO:0003677">
    <property type="term" value="F:DNA binding"/>
    <property type="evidence" value="ECO:0007669"/>
    <property type="project" value="UniProtKB-UniRule"/>
</dbReference>
<keyword evidence="8 16" id="KW-0227">DNA damage</keyword>
<reference evidence="20" key="1">
    <citation type="submission" date="2021-02" db="EMBL/GenBank/DDBJ databases">
        <title>Natronogracilivirga saccharolytica gen. nov. sp. nov. a new anaerobic, haloalkiliphilic carbohydrate-fermenting bacterium from soda lake and proposing of Cyclonatronumiaceae fam. nov. in the phylum Balneolaeota.</title>
        <authorList>
            <person name="Zhilina T.N."/>
            <person name="Sorokin D.Y."/>
            <person name="Zavarzina D.G."/>
            <person name="Toshchakov S.V."/>
            <person name="Kublanov I.V."/>
        </authorList>
    </citation>
    <scope>NUCLEOTIDE SEQUENCE</scope>
    <source>
        <strain evidence="20">Z-1702</strain>
    </source>
</reference>
<keyword evidence="9 16" id="KW-0378">Hydrolase</keyword>
<dbReference type="SUPFAM" id="SSF56672">
    <property type="entry name" value="DNA/RNA polymerases"/>
    <property type="match status" value="1"/>
</dbReference>
<evidence type="ECO:0000256" key="16">
    <source>
        <dbReference type="RuleBase" id="RU004460"/>
    </source>
</evidence>
<keyword evidence="5 16" id="KW-0548">Nucleotidyltransferase</keyword>
<dbReference type="SMART" id="SM00475">
    <property type="entry name" value="53EXOc"/>
    <property type="match status" value="1"/>
</dbReference>
<dbReference type="InterPro" id="IPR002421">
    <property type="entry name" value="5-3_exonuclease"/>
</dbReference>
<dbReference type="PROSITE" id="PS00447">
    <property type="entry name" value="DNA_POLYMERASE_A"/>
    <property type="match status" value="1"/>
</dbReference>
<evidence type="ECO:0000256" key="10">
    <source>
        <dbReference type="ARBA" id="ARBA00022839"/>
    </source>
</evidence>
<evidence type="ECO:0000256" key="5">
    <source>
        <dbReference type="ARBA" id="ARBA00022695"/>
    </source>
</evidence>
<dbReference type="CDD" id="cd08637">
    <property type="entry name" value="DNA_pol_A_pol_I_C"/>
    <property type="match status" value="1"/>
</dbReference>
<dbReference type="NCBIfam" id="TIGR00593">
    <property type="entry name" value="pola"/>
    <property type="match status" value="1"/>
</dbReference>
<dbReference type="InterPro" id="IPR002562">
    <property type="entry name" value="3'-5'_exonuclease_dom"/>
</dbReference>
<gene>
    <name evidence="16 20" type="primary">polA</name>
    <name evidence="20" type="ORF">NATSA_07490</name>
</gene>
<keyword evidence="21" id="KW-1185">Reference proteome</keyword>
<evidence type="ECO:0000313" key="21">
    <source>
        <dbReference type="Proteomes" id="UP000673975"/>
    </source>
</evidence>
<dbReference type="PANTHER" id="PTHR10133">
    <property type="entry name" value="DNA POLYMERASE I"/>
    <property type="match status" value="1"/>
</dbReference>
<dbReference type="EC" id="2.7.7.7" evidence="2 15"/>
<dbReference type="SUPFAM" id="SSF47807">
    <property type="entry name" value="5' to 3' exonuclease, C-terminal subdomain"/>
    <property type="match status" value="1"/>
</dbReference>
<dbReference type="Pfam" id="PF01612">
    <property type="entry name" value="DNA_pol_A_exo1"/>
    <property type="match status" value="1"/>
</dbReference>
<dbReference type="GO" id="GO:0008409">
    <property type="term" value="F:5'-3' exonuclease activity"/>
    <property type="evidence" value="ECO:0007669"/>
    <property type="project" value="UniProtKB-UniRule"/>
</dbReference>
<dbReference type="FunFam" id="1.10.150.20:FF:000002">
    <property type="entry name" value="DNA polymerase I"/>
    <property type="match status" value="1"/>
</dbReference>
<evidence type="ECO:0000256" key="2">
    <source>
        <dbReference type="ARBA" id="ARBA00012417"/>
    </source>
</evidence>
<name>A0A8J7RJR3_9BACT</name>
<comment type="function">
    <text evidence="16">In addition to polymerase activity, this DNA polymerase exhibits 3'-5' and 5'-3' exonuclease activity.</text>
</comment>
<evidence type="ECO:0000313" key="20">
    <source>
        <dbReference type="EMBL" id="MBP3192502.1"/>
    </source>
</evidence>
<feature type="domain" description="DNA-directed DNA polymerase family A palm" evidence="19">
    <location>
        <begin position="706"/>
        <end position="913"/>
    </location>
</feature>
<keyword evidence="13 16" id="KW-0234">DNA repair</keyword>
<feature type="domain" description="3'-5' exonuclease" evidence="17">
    <location>
        <begin position="359"/>
        <end position="538"/>
    </location>
</feature>
<dbReference type="InterPro" id="IPR019760">
    <property type="entry name" value="DNA-dir_DNA_pol_A_CS"/>
</dbReference>
<evidence type="ECO:0000259" key="18">
    <source>
        <dbReference type="SMART" id="SM00475"/>
    </source>
</evidence>
<dbReference type="Gene3D" id="3.30.70.370">
    <property type="match status" value="1"/>
</dbReference>
<evidence type="ECO:0000256" key="12">
    <source>
        <dbReference type="ARBA" id="ARBA00023125"/>
    </source>
</evidence>
<evidence type="ECO:0000256" key="11">
    <source>
        <dbReference type="ARBA" id="ARBA00022932"/>
    </source>
</evidence>
<dbReference type="InterPro" id="IPR001098">
    <property type="entry name" value="DNA-dir_DNA_pol_A_palm_dom"/>
</dbReference>
<dbReference type="AlphaFoldDB" id="A0A8J7RJR3"/>
<dbReference type="Pfam" id="PF02739">
    <property type="entry name" value="5_3_exonuc_N"/>
    <property type="match status" value="1"/>
</dbReference>
<dbReference type="InterPro" id="IPR008918">
    <property type="entry name" value="HhH2"/>
</dbReference>
<evidence type="ECO:0000256" key="1">
    <source>
        <dbReference type="ARBA" id="ARBA00007705"/>
    </source>
</evidence>
<dbReference type="SMART" id="SM00279">
    <property type="entry name" value="HhH2"/>
    <property type="match status" value="1"/>
</dbReference>
<keyword evidence="6 16" id="KW-0235">DNA replication</keyword>
<keyword evidence="4 16" id="KW-0808">Transferase</keyword>
<dbReference type="InterPro" id="IPR036279">
    <property type="entry name" value="5-3_exonuclease_C_sf"/>
</dbReference>
<dbReference type="CDD" id="cd09898">
    <property type="entry name" value="H3TH_53EXO"/>
    <property type="match status" value="1"/>
</dbReference>
<comment type="caution">
    <text evidence="20">The sequence shown here is derived from an EMBL/GenBank/DDBJ whole genome shotgun (WGS) entry which is preliminary data.</text>
</comment>
<evidence type="ECO:0000256" key="3">
    <source>
        <dbReference type="ARBA" id="ARBA00020311"/>
    </source>
</evidence>
<evidence type="ECO:0000259" key="17">
    <source>
        <dbReference type="SMART" id="SM00474"/>
    </source>
</evidence>
<dbReference type="GO" id="GO:0006302">
    <property type="term" value="P:double-strand break repair"/>
    <property type="evidence" value="ECO:0007669"/>
    <property type="project" value="TreeGrafter"/>
</dbReference>
<proteinExistence type="inferred from homology"/>
<dbReference type="SMART" id="SM00474">
    <property type="entry name" value="35EXOc"/>
    <property type="match status" value="1"/>
</dbReference>
<keyword evidence="10 16" id="KW-0269">Exonuclease</keyword>
<dbReference type="GO" id="GO:0008408">
    <property type="term" value="F:3'-5' exonuclease activity"/>
    <property type="evidence" value="ECO:0007669"/>
    <property type="project" value="UniProtKB-UniRule"/>
</dbReference>
<dbReference type="PANTHER" id="PTHR10133:SF27">
    <property type="entry name" value="DNA POLYMERASE NU"/>
    <property type="match status" value="1"/>
</dbReference>
<feature type="domain" description="5'-3' exonuclease" evidence="18">
    <location>
        <begin position="20"/>
        <end position="283"/>
    </location>
</feature>
<dbReference type="SUPFAM" id="SSF88723">
    <property type="entry name" value="PIN domain-like"/>
    <property type="match status" value="1"/>
</dbReference>
<dbReference type="InterPro" id="IPR036397">
    <property type="entry name" value="RNaseH_sf"/>
</dbReference>
<dbReference type="SUPFAM" id="SSF53098">
    <property type="entry name" value="Ribonuclease H-like"/>
    <property type="match status" value="1"/>
</dbReference>
<dbReference type="InterPro" id="IPR043502">
    <property type="entry name" value="DNA/RNA_pol_sf"/>
</dbReference>
<dbReference type="InterPro" id="IPR029060">
    <property type="entry name" value="PIN-like_dom_sf"/>
</dbReference>
<dbReference type="GO" id="GO:0006261">
    <property type="term" value="P:DNA-templated DNA replication"/>
    <property type="evidence" value="ECO:0007669"/>
    <property type="project" value="UniProtKB-UniRule"/>
</dbReference>
<dbReference type="FunFam" id="1.10.150.20:FF:000003">
    <property type="entry name" value="DNA polymerase I"/>
    <property type="match status" value="1"/>
</dbReference>
<comment type="similarity">
    <text evidence="1 16">Belongs to the DNA polymerase type-A family.</text>
</comment>
<dbReference type="PRINTS" id="PR00868">
    <property type="entry name" value="DNAPOLI"/>
</dbReference>
<evidence type="ECO:0000256" key="7">
    <source>
        <dbReference type="ARBA" id="ARBA00022722"/>
    </source>
</evidence>
<comment type="catalytic activity">
    <reaction evidence="14 16">
        <text>DNA(n) + a 2'-deoxyribonucleoside 5'-triphosphate = DNA(n+1) + diphosphate</text>
        <dbReference type="Rhea" id="RHEA:22508"/>
        <dbReference type="Rhea" id="RHEA-COMP:17339"/>
        <dbReference type="Rhea" id="RHEA-COMP:17340"/>
        <dbReference type="ChEBI" id="CHEBI:33019"/>
        <dbReference type="ChEBI" id="CHEBI:61560"/>
        <dbReference type="ChEBI" id="CHEBI:173112"/>
        <dbReference type="EC" id="2.7.7.7"/>
    </reaction>
</comment>
<accession>A0A8J7RJR3</accession>
<dbReference type="InterPro" id="IPR012337">
    <property type="entry name" value="RNaseH-like_sf"/>
</dbReference>
<evidence type="ECO:0000256" key="4">
    <source>
        <dbReference type="ARBA" id="ARBA00022679"/>
    </source>
</evidence>
<dbReference type="NCBIfam" id="NF004397">
    <property type="entry name" value="PRK05755.1"/>
    <property type="match status" value="1"/>
</dbReference>
<evidence type="ECO:0000256" key="8">
    <source>
        <dbReference type="ARBA" id="ARBA00022763"/>
    </source>
</evidence>
<evidence type="ECO:0000256" key="6">
    <source>
        <dbReference type="ARBA" id="ARBA00022705"/>
    </source>
</evidence>
<dbReference type="Gene3D" id="1.10.150.20">
    <property type="entry name" value="5' to 3' exonuclease, C-terminal subdomain"/>
    <property type="match status" value="2"/>
</dbReference>
<dbReference type="InterPro" id="IPR002298">
    <property type="entry name" value="DNA_polymerase_A"/>
</dbReference>
<protein>
    <recommendedName>
        <fullName evidence="3 15">DNA polymerase I</fullName>
        <ecNumber evidence="2 15">2.7.7.7</ecNumber>
    </recommendedName>
</protein>
<dbReference type="Gene3D" id="3.30.420.10">
    <property type="entry name" value="Ribonuclease H-like superfamily/Ribonuclease H"/>
    <property type="match status" value="1"/>
</dbReference>
<keyword evidence="12 16" id="KW-0238">DNA-binding</keyword>
<evidence type="ECO:0000256" key="15">
    <source>
        <dbReference type="NCBIfam" id="TIGR00593"/>
    </source>
</evidence>
<dbReference type="FunFam" id="1.20.1060.10:FF:000001">
    <property type="entry name" value="DNA polymerase I"/>
    <property type="match status" value="1"/>
</dbReference>
<dbReference type="Proteomes" id="UP000673975">
    <property type="component" value="Unassembled WGS sequence"/>
</dbReference>
<dbReference type="InterPro" id="IPR020046">
    <property type="entry name" value="5-3_exonucl_a-hlix_arch_N"/>
</dbReference>
<dbReference type="InterPro" id="IPR020045">
    <property type="entry name" value="DNA_polI_H3TH"/>
</dbReference>
<dbReference type="CDD" id="cd09859">
    <property type="entry name" value="PIN_53EXO"/>
    <property type="match status" value="1"/>
</dbReference>
<organism evidence="20 21">
    <name type="scientific">Natronogracilivirga saccharolytica</name>
    <dbReference type="NCBI Taxonomy" id="2812953"/>
    <lineage>
        <taxon>Bacteria</taxon>
        <taxon>Pseudomonadati</taxon>
        <taxon>Balneolota</taxon>
        <taxon>Balneolia</taxon>
        <taxon>Balneolales</taxon>
        <taxon>Cyclonatronaceae</taxon>
        <taxon>Natronogracilivirga</taxon>
    </lineage>
</organism>